<keyword evidence="3" id="KW-1185">Reference proteome</keyword>
<dbReference type="AlphaFoldDB" id="A0A4R2F1T0"/>
<accession>A0A4R2F1T0</accession>
<dbReference type="Proteomes" id="UP000294830">
    <property type="component" value="Unassembled WGS sequence"/>
</dbReference>
<name>A0A4R2F1T0_9BACT</name>
<dbReference type="EMBL" id="SLWB01000001">
    <property type="protein sequence ID" value="TCN73315.1"/>
    <property type="molecule type" value="Genomic_DNA"/>
</dbReference>
<protein>
    <submittedName>
        <fullName evidence="2">Uncharacterized protein</fullName>
    </submittedName>
</protein>
<feature type="chain" id="PRO_5020663223" evidence="1">
    <location>
        <begin position="25"/>
        <end position="319"/>
    </location>
</feature>
<gene>
    <name evidence="2" type="ORF">CLV25_101540</name>
</gene>
<keyword evidence="1" id="KW-0732">Signal</keyword>
<feature type="signal peptide" evidence="1">
    <location>
        <begin position="1"/>
        <end position="24"/>
    </location>
</feature>
<evidence type="ECO:0000313" key="2">
    <source>
        <dbReference type="EMBL" id="TCN73315.1"/>
    </source>
</evidence>
<reference evidence="2 3" key="1">
    <citation type="submission" date="2019-03" db="EMBL/GenBank/DDBJ databases">
        <title>Genomic Encyclopedia of Archaeal and Bacterial Type Strains, Phase II (KMG-II): from individual species to whole genera.</title>
        <authorList>
            <person name="Goeker M."/>
        </authorList>
    </citation>
    <scope>NUCLEOTIDE SEQUENCE [LARGE SCALE GENOMIC DNA]</scope>
    <source>
        <strain evidence="2 3">RL-C</strain>
    </source>
</reference>
<comment type="caution">
    <text evidence="2">The sequence shown here is derived from an EMBL/GenBank/DDBJ whole genome shotgun (WGS) entry which is preliminary data.</text>
</comment>
<organism evidence="2 3">
    <name type="scientific">Acetobacteroides hydrogenigenes</name>
    <dbReference type="NCBI Taxonomy" id="979970"/>
    <lineage>
        <taxon>Bacteria</taxon>
        <taxon>Pseudomonadati</taxon>
        <taxon>Bacteroidota</taxon>
        <taxon>Bacteroidia</taxon>
        <taxon>Bacteroidales</taxon>
        <taxon>Rikenellaceae</taxon>
        <taxon>Acetobacteroides</taxon>
    </lineage>
</organism>
<sequence length="319" mass="33939">MKKSRILGYALTLAATLMVGSAMGQVDNTFASGKFIDFATEATDYVTVNTTTAYYATPDAAYHPGWNAGTKTWTITAGTTWVWTVPTPPGAAPTINIAPAATPKNYVEVTWNAVGDHDLTVYEKLPDSFGGSCLTSTPVVHTVRVIDAPTVAFTTNYASGQTAFVHCSGDAALTTPSLGVAFTESSPGTDDRYVLGYTIKKDEYSAAGTWTDNAAGAVTKEVISAKTGNITLPTLTLTAGSTRTRYIVTLTYLSSTITRKGKVDILANLSYNGPTATDDDLKAIDWKDFLTTETENRVFIVNAKPVTGPIYHIGNNKAK</sequence>
<evidence type="ECO:0000256" key="1">
    <source>
        <dbReference type="SAM" id="SignalP"/>
    </source>
</evidence>
<dbReference type="RefSeq" id="WP_131838085.1">
    <property type="nucleotide sequence ID" value="NZ_SLWB01000001.1"/>
</dbReference>
<evidence type="ECO:0000313" key="3">
    <source>
        <dbReference type="Proteomes" id="UP000294830"/>
    </source>
</evidence>
<proteinExistence type="predicted"/>